<keyword evidence="2" id="KW-0175">Coiled coil</keyword>
<proteinExistence type="predicted"/>
<gene>
    <name evidence="5" type="ORF">BE04_01220</name>
</gene>
<dbReference type="GO" id="GO:0006355">
    <property type="term" value="P:regulation of DNA-templated transcription"/>
    <property type="evidence" value="ECO:0007669"/>
    <property type="project" value="InterPro"/>
</dbReference>
<dbReference type="PANTHER" id="PTHR33745:SF3">
    <property type="entry name" value="RSBT CO-ANTAGONIST PROTEIN RSBRC"/>
    <property type="match status" value="1"/>
</dbReference>
<evidence type="ECO:0000313" key="5">
    <source>
        <dbReference type="EMBL" id="KYF55239.1"/>
    </source>
</evidence>
<organism evidence="5 6">
    <name type="scientific">Sorangium cellulosum</name>
    <name type="common">Polyangium cellulosum</name>
    <dbReference type="NCBI Taxonomy" id="56"/>
    <lineage>
        <taxon>Bacteria</taxon>
        <taxon>Pseudomonadati</taxon>
        <taxon>Myxococcota</taxon>
        <taxon>Polyangia</taxon>
        <taxon>Polyangiales</taxon>
        <taxon>Polyangiaceae</taxon>
        <taxon>Sorangium</taxon>
    </lineage>
</organism>
<evidence type="ECO:0000259" key="4">
    <source>
        <dbReference type="PROSITE" id="PS50801"/>
    </source>
</evidence>
<dbReference type="SUPFAM" id="SSF55785">
    <property type="entry name" value="PYP-like sensor domain (PAS domain)"/>
    <property type="match status" value="2"/>
</dbReference>
<dbReference type="NCBIfam" id="TIGR00229">
    <property type="entry name" value="sensory_box"/>
    <property type="match status" value="1"/>
</dbReference>
<evidence type="ECO:0000313" key="6">
    <source>
        <dbReference type="Proteomes" id="UP000075604"/>
    </source>
</evidence>
<dbReference type="SUPFAM" id="SSF52091">
    <property type="entry name" value="SpoIIaa-like"/>
    <property type="match status" value="1"/>
</dbReference>
<feature type="domain" description="STAS" evidence="4">
    <location>
        <begin position="285"/>
        <end position="396"/>
    </location>
</feature>
<feature type="domain" description="PAS" evidence="3">
    <location>
        <begin position="146"/>
        <end position="182"/>
    </location>
</feature>
<evidence type="ECO:0000259" key="3">
    <source>
        <dbReference type="PROSITE" id="PS50112"/>
    </source>
</evidence>
<evidence type="ECO:0000256" key="1">
    <source>
        <dbReference type="ARBA" id="ARBA00022553"/>
    </source>
</evidence>
<dbReference type="Gene3D" id="3.30.750.24">
    <property type="entry name" value="STAS domain"/>
    <property type="match status" value="1"/>
</dbReference>
<dbReference type="InterPro" id="IPR035965">
    <property type="entry name" value="PAS-like_dom_sf"/>
</dbReference>
<evidence type="ECO:0000256" key="2">
    <source>
        <dbReference type="SAM" id="Coils"/>
    </source>
</evidence>
<dbReference type="Gene3D" id="3.30.450.20">
    <property type="entry name" value="PAS domain"/>
    <property type="match status" value="2"/>
</dbReference>
<feature type="coiled-coil region" evidence="2">
    <location>
        <begin position="1"/>
        <end position="35"/>
    </location>
</feature>
<dbReference type="CDD" id="cd07041">
    <property type="entry name" value="STAS_RsbR_RsbS_like"/>
    <property type="match status" value="1"/>
</dbReference>
<comment type="caution">
    <text evidence="5">The sequence shown here is derived from an EMBL/GenBank/DDBJ whole genome shotgun (WGS) entry which is preliminary data.</text>
</comment>
<name>A0A150PHS8_SORCE</name>
<dbReference type="Pfam" id="PF01740">
    <property type="entry name" value="STAS"/>
    <property type="match status" value="1"/>
</dbReference>
<dbReference type="Pfam" id="PF00989">
    <property type="entry name" value="PAS"/>
    <property type="match status" value="1"/>
</dbReference>
<keyword evidence="1" id="KW-0597">Phosphoprotein</keyword>
<evidence type="ECO:0008006" key="7">
    <source>
        <dbReference type="Google" id="ProtNLM"/>
    </source>
</evidence>
<dbReference type="InterPro" id="IPR000014">
    <property type="entry name" value="PAS"/>
</dbReference>
<accession>A0A150PHS8</accession>
<dbReference type="InterPro" id="IPR036513">
    <property type="entry name" value="STAS_dom_sf"/>
</dbReference>
<sequence length="414" mass="45052">MMDNTQSLTEIERENAALRRRVAELEGAQAKLEALCSVSTAFIAFFDRNGVVLEMFPTLVIPAEMARHARGRHLTSVVRDDYIERCAEVIRESLAKKTVLSIEYPVTFRDRQLWIQAACKPFTEDSVLWVGRDVTAQRHLASAQAELRDFQALVDSAPDGVCMASEEGAIFYANQAFRTMTGHGDGTLGMRLSDLYVEEQDPLSGIVQRCFERGSWQGTLGLDQRDGGTLPCQVSMVALAGEAGRPPALATIARDLTPLREAELERLALQEQVIQAQQATLRELSTPLVPLAEGVVAMPLIGALDSARAQQAMEKLLDGIVQHQFHTAILDVTGVKDVDAESADALLRIARAARLLGAKLVLTGIGPDTAQTLVDLDVDLESITTHGTLQSGIAHALAPRPARRAARAQRRTSS</sequence>
<dbReference type="InterPro" id="IPR002645">
    <property type="entry name" value="STAS_dom"/>
</dbReference>
<reference evidence="5 6" key="1">
    <citation type="submission" date="2014-02" db="EMBL/GenBank/DDBJ databases">
        <title>The small core and large imbalanced accessory genome model reveals a collaborative survival strategy of Sorangium cellulosum strains in nature.</title>
        <authorList>
            <person name="Han K."/>
            <person name="Peng R."/>
            <person name="Blom J."/>
            <person name="Li Y.-Z."/>
        </authorList>
    </citation>
    <scope>NUCLEOTIDE SEQUENCE [LARGE SCALE GENOMIC DNA]</scope>
    <source>
        <strain evidence="5 6">So0157-18</strain>
    </source>
</reference>
<dbReference type="EMBL" id="JELX01002487">
    <property type="protein sequence ID" value="KYF55239.1"/>
    <property type="molecule type" value="Genomic_DNA"/>
</dbReference>
<dbReference type="InterPro" id="IPR013767">
    <property type="entry name" value="PAS_fold"/>
</dbReference>
<dbReference type="CDD" id="cd00130">
    <property type="entry name" value="PAS"/>
    <property type="match status" value="1"/>
</dbReference>
<dbReference type="PROSITE" id="PS50801">
    <property type="entry name" value="STAS"/>
    <property type="match status" value="1"/>
</dbReference>
<protein>
    <recommendedName>
        <fullName evidence="7">Anti-anti-sigma factor</fullName>
    </recommendedName>
</protein>
<dbReference type="PROSITE" id="PS50112">
    <property type="entry name" value="PAS"/>
    <property type="match status" value="1"/>
</dbReference>
<dbReference type="AlphaFoldDB" id="A0A150PHS8"/>
<dbReference type="Proteomes" id="UP000075604">
    <property type="component" value="Unassembled WGS sequence"/>
</dbReference>
<dbReference type="SMART" id="SM00091">
    <property type="entry name" value="PAS"/>
    <property type="match status" value="2"/>
</dbReference>
<dbReference type="PANTHER" id="PTHR33745">
    <property type="entry name" value="RSBT ANTAGONIST PROTEIN RSBS-RELATED"/>
    <property type="match status" value="1"/>
</dbReference>
<dbReference type="InterPro" id="IPR051932">
    <property type="entry name" value="Bact_StressResp_Reg"/>
</dbReference>